<sequence>PPKSELDAGNIVQYVNDKGVNIQEILPLRRGRKTRINQERLDSKVKRVQNTTSRSVALTTANATTTSQGYEYDLVSFIHIKATVEVKSDNLPSFSIL</sequence>
<dbReference type="AlphaFoldDB" id="A0AAD7ZZL3"/>
<reference evidence="1" key="2">
    <citation type="submission" date="2023-05" db="EMBL/GenBank/DDBJ databases">
        <authorList>
            <person name="Fouks B."/>
        </authorList>
    </citation>
    <scope>NUCLEOTIDE SEQUENCE</scope>
    <source>
        <strain evidence="1">Stay&amp;Tobe</strain>
        <tissue evidence="1">Testes</tissue>
    </source>
</reference>
<dbReference type="EMBL" id="JASPKZ010004914">
    <property type="protein sequence ID" value="KAJ9589734.1"/>
    <property type="molecule type" value="Genomic_DNA"/>
</dbReference>
<name>A0AAD7ZZL3_DIPPU</name>
<evidence type="ECO:0000313" key="2">
    <source>
        <dbReference type="Proteomes" id="UP001233999"/>
    </source>
</evidence>
<feature type="non-terminal residue" evidence="1">
    <location>
        <position position="97"/>
    </location>
</feature>
<accession>A0AAD7ZZL3</accession>
<organism evidence="1 2">
    <name type="scientific">Diploptera punctata</name>
    <name type="common">Pacific beetle cockroach</name>
    <dbReference type="NCBI Taxonomy" id="6984"/>
    <lineage>
        <taxon>Eukaryota</taxon>
        <taxon>Metazoa</taxon>
        <taxon>Ecdysozoa</taxon>
        <taxon>Arthropoda</taxon>
        <taxon>Hexapoda</taxon>
        <taxon>Insecta</taxon>
        <taxon>Pterygota</taxon>
        <taxon>Neoptera</taxon>
        <taxon>Polyneoptera</taxon>
        <taxon>Dictyoptera</taxon>
        <taxon>Blattodea</taxon>
        <taxon>Blaberoidea</taxon>
        <taxon>Blaberidae</taxon>
        <taxon>Diplopterinae</taxon>
        <taxon>Diploptera</taxon>
    </lineage>
</organism>
<proteinExistence type="predicted"/>
<reference evidence="1" key="1">
    <citation type="journal article" date="2023" name="IScience">
        <title>Live-bearing cockroach genome reveals convergent evolutionary mechanisms linked to viviparity in insects and beyond.</title>
        <authorList>
            <person name="Fouks B."/>
            <person name="Harrison M.C."/>
            <person name="Mikhailova A.A."/>
            <person name="Marchal E."/>
            <person name="English S."/>
            <person name="Carruthers M."/>
            <person name="Jennings E.C."/>
            <person name="Chiamaka E.L."/>
            <person name="Frigard R.A."/>
            <person name="Pippel M."/>
            <person name="Attardo G.M."/>
            <person name="Benoit J.B."/>
            <person name="Bornberg-Bauer E."/>
            <person name="Tobe S.S."/>
        </authorList>
    </citation>
    <scope>NUCLEOTIDE SEQUENCE</scope>
    <source>
        <strain evidence="1">Stay&amp;Tobe</strain>
    </source>
</reference>
<feature type="non-terminal residue" evidence="1">
    <location>
        <position position="1"/>
    </location>
</feature>
<comment type="caution">
    <text evidence="1">The sequence shown here is derived from an EMBL/GenBank/DDBJ whole genome shotgun (WGS) entry which is preliminary data.</text>
</comment>
<keyword evidence="2" id="KW-1185">Reference proteome</keyword>
<evidence type="ECO:0000313" key="1">
    <source>
        <dbReference type="EMBL" id="KAJ9589734.1"/>
    </source>
</evidence>
<protein>
    <submittedName>
        <fullName evidence="1">Uncharacterized protein</fullName>
    </submittedName>
</protein>
<dbReference type="Proteomes" id="UP001233999">
    <property type="component" value="Unassembled WGS sequence"/>
</dbReference>
<gene>
    <name evidence="1" type="ORF">L9F63_017073</name>
</gene>